<feature type="domain" description="Peptidase S26" evidence="8">
    <location>
        <begin position="25"/>
        <end position="201"/>
    </location>
</feature>
<dbReference type="OrthoDB" id="9802919at2"/>
<dbReference type="InterPro" id="IPR019758">
    <property type="entry name" value="Pept_S26A_signal_pept_1_CS"/>
</dbReference>
<dbReference type="Pfam" id="PF10502">
    <property type="entry name" value="Peptidase_S26"/>
    <property type="match status" value="1"/>
</dbReference>
<dbReference type="Gene3D" id="2.10.109.10">
    <property type="entry name" value="Umud Fragment, subunit A"/>
    <property type="match status" value="1"/>
</dbReference>
<dbReference type="EMBL" id="CYYA01000001">
    <property type="protein sequence ID" value="CUM71431.1"/>
    <property type="molecule type" value="Genomic_DNA"/>
</dbReference>
<proteinExistence type="inferred from homology"/>
<dbReference type="SUPFAM" id="SSF51306">
    <property type="entry name" value="LexA/Signal peptidase"/>
    <property type="match status" value="1"/>
</dbReference>
<gene>
    <name evidence="9" type="primary">lepB</name>
    <name evidence="9" type="ORF">ERS852448_00130</name>
    <name evidence="10" type="ORF">GKE72_08770</name>
</gene>
<dbReference type="EMBL" id="WKRA01000012">
    <property type="protein sequence ID" value="MSD16166.1"/>
    <property type="molecule type" value="Genomic_DNA"/>
</dbReference>
<evidence type="ECO:0000256" key="1">
    <source>
        <dbReference type="ARBA" id="ARBA00000677"/>
    </source>
</evidence>
<comment type="catalytic activity">
    <reaction evidence="1 7">
        <text>Cleavage of hydrophobic, N-terminal signal or leader sequences from secreted and periplasmic proteins.</text>
        <dbReference type="EC" id="3.4.21.89"/>
    </reaction>
</comment>
<dbReference type="Proteomes" id="UP000095492">
    <property type="component" value="Unassembled WGS sequence"/>
</dbReference>
<dbReference type="InterPro" id="IPR019757">
    <property type="entry name" value="Pept_S26A_signal_pept_1_Lys-AS"/>
</dbReference>
<feature type="transmembrane region" description="Helical" evidence="7">
    <location>
        <begin position="27"/>
        <end position="46"/>
    </location>
</feature>
<keyword evidence="7" id="KW-1133">Transmembrane helix</keyword>
<evidence type="ECO:0000313" key="10">
    <source>
        <dbReference type="EMBL" id="MSD16166.1"/>
    </source>
</evidence>
<dbReference type="InterPro" id="IPR019533">
    <property type="entry name" value="Peptidase_S26"/>
</dbReference>
<evidence type="ECO:0000256" key="4">
    <source>
        <dbReference type="ARBA" id="ARBA00013208"/>
    </source>
</evidence>
<dbReference type="GO" id="GO:0005886">
    <property type="term" value="C:plasma membrane"/>
    <property type="evidence" value="ECO:0007669"/>
    <property type="project" value="UniProtKB-SubCell"/>
</dbReference>
<dbReference type="PROSITE" id="PS00760">
    <property type="entry name" value="SPASE_I_2"/>
    <property type="match status" value="1"/>
</dbReference>
<accession>A0A173R0T1</accession>
<reference evidence="9 11" key="1">
    <citation type="submission" date="2015-09" db="EMBL/GenBank/DDBJ databases">
        <authorList>
            <consortium name="Pathogen Informatics"/>
        </authorList>
    </citation>
    <scope>NUCLEOTIDE SEQUENCE [LARGE SCALE GENOMIC DNA]</scope>
    <source>
        <strain evidence="9 11">2789STDY5608891</strain>
    </source>
</reference>
<name>A0A173R0T1_EUBRA</name>
<dbReference type="InterPro" id="IPR000223">
    <property type="entry name" value="Pept_S26A_signal_pept_1"/>
</dbReference>
<evidence type="ECO:0000256" key="5">
    <source>
        <dbReference type="ARBA" id="ARBA00022801"/>
    </source>
</evidence>
<dbReference type="AlphaFoldDB" id="A0A173R0T1"/>
<evidence type="ECO:0000256" key="7">
    <source>
        <dbReference type="RuleBase" id="RU362042"/>
    </source>
</evidence>
<evidence type="ECO:0000256" key="2">
    <source>
        <dbReference type="ARBA" id="ARBA00004401"/>
    </source>
</evidence>
<sequence>MAKERQTERRRLEDEQKRNARKEVFSWVRMFATVIVVVFVLTHFIIINAKVPSGSMENTIMTHDRLIGFRFAYWFDEPQRGDIILFEYPVDEKQTYIKRVIGLPGETVEIRDGHIYIDGSEKPLEEDYLKETWIWENDGYTFEVPEGCYFVLGDNRNDSEDGRLWANEAIKEGLASTPEEAEQYSFVRKDQIKGKAIFKYYSKLAILK</sequence>
<dbReference type="GO" id="GO:0004252">
    <property type="term" value="F:serine-type endopeptidase activity"/>
    <property type="evidence" value="ECO:0007669"/>
    <property type="project" value="InterPro"/>
</dbReference>
<dbReference type="GeneID" id="97390517"/>
<keyword evidence="7" id="KW-0812">Transmembrane</keyword>
<dbReference type="NCBIfam" id="TIGR02227">
    <property type="entry name" value="sigpep_I_bact"/>
    <property type="match status" value="1"/>
</dbReference>
<dbReference type="PANTHER" id="PTHR43390:SF1">
    <property type="entry name" value="CHLOROPLAST PROCESSING PEPTIDASE"/>
    <property type="match status" value="1"/>
</dbReference>
<dbReference type="PROSITE" id="PS00761">
    <property type="entry name" value="SPASE_I_3"/>
    <property type="match status" value="1"/>
</dbReference>
<evidence type="ECO:0000259" key="8">
    <source>
        <dbReference type="Pfam" id="PF10502"/>
    </source>
</evidence>
<dbReference type="CDD" id="cd06530">
    <property type="entry name" value="S26_SPase_I"/>
    <property type="match status" value="1"/>
</dbReference>
<dbReference type="Proteomes" id="UP000431304">
    <property type="component" value="Unassembled WGS sequence"/>
</dbReference>
<feature type="active site" evidence="6">
    <location>
        <position position="55"/>
    </location>
</feature>
<reference evidence="10 12" key="2">
    <citation type="journal article" date="2019" name="Nat. Med.">
        <title>A library of human gut bacterial isolates paired with longitudinal multiomics data enables mechanistic microbiome research.</title>
        <authorList>
            <person name="Poyet M."/>
            <person name="Groussin M."/>
            <person name="Gibbons S.M."/>
            <person name="Avila-Pacheco J."/>
            <person name="Jiang X."/>
            <person name="Kearney S.M."/>
            <person name="Perrotta A.R."/>
            <person name="Berdy B."/>
            <person name="Zhao S."/>
            <person name="Lieberman T.D."/>
            <person name="Swanson P.K."/>
            <person name="Smith M."/>
            <person name="Roesemann S."/>
            <person name="Alexander J.E."/>
            <person name="Rich S.A."/>
            <person name="Livny J."/>
            <person name="Vlamakis H."/>
            <person name="Clish C."/>
            <person name="Bullock K."/>
            <person name="Deik A."/>
            <person name="Scott J."/>
            <person name="Pierce K.A."/>
            <person name="Xavier R.J."/>
            <person name="Alm E.J."/>
        </authorList>
    </citation>
    <scope>NUCLEOTIDE SEQUENCE [LARGE SCALE GENOMIC DNA]</scope>
    <source>
        <strain evidence="10 12">BIOML-A3</strain>
    </source>
</reference>
<comment type="subcellular location">
    <subcellularLocation>
        <location evidence="2">Cell membrane</location>
        <topology evidence="2">Single-pass type II membrane protein</topology>
    </subcellularLocation>
    <subcellularLocation>
        <location evidence="7">Membrane</location>
        <topology evidence="7">Single-pass type II membrane protein</topology>
    </subcellularLocation>
</comment>
<protein>
    <recommendedName>
        <fullName evidence="4 7">Signal peptidase I</fullName>
        <ecNumber evidence="4 7">3.4.21.89</ecNumber>
    </recommendedName>
</protein>
<dbReference type="GO" id="GO:0009003">
    <property type="term" value="F:signal peptidase activity"/>
    <property type="evidence" value="ECO:0007669"/>
    <property type="project" value="UniProtKB-EC"/>
</dbReference>
<dbReference type="EC" id="3.4.21.89" evidence="4 7"/>
<dbReference type="GO" id="GO:0006465">
    <property type="term" value="P:signal peptide processing"/>
    <property type="evidence" value="ECO:0007669"/>
    <property type="project" value="InterPro"/>
</dbReference>
<evidence type="ECO:0000313" key="11">
    <source>
        <dbReference type="Proteomes" id="UP000095492"/>
    </source>
</evidence>
<keyword evidence="7" id="KW-0645">Protease</keyword>
<dbReference type="PANTHER" id="PTHR43390">
    <property type="entry name" value="SIGNAL PEPTIDASE I"/>
    <property type="match status" value="1"/>
</dbReference>
<evidence type="ECO:0000256" key="3">
    <source>
        <dbReference type="ARBA" id="ARBA00009370"/>
    </source>
</evidence>
<feature type="active site" evidence="6">
    <location>
        <position position="98"/>
    </location>
</feature>
<organism evidence="9 11">
    <name type="scientific">Eubacterium ramulus</name>
    <dbReference type="NCBI Taxonomy" id="39490"/>
    <lineage>
        <taxon>Bacteria</taxon>
        <taxon>Bacillati</taxon>
        <taxon>Bacillota</taxon>
        <taxon>Clostridia</taxon>
        <taxon>Eubacteriales</taxon>
        <taxon>Eubacteriaceae</taxon>
        <taxon>Eubacterium</taxon>
    </lineage>
</organism>
<dbReference type="STRING" id="39490.ERS852448_00130"/>
<comment type="similarity">
    <text evidence="3 7">Belongs to the peptidase S26 family.</text>
</comment>
<keyword evidence="7" id="KW-0472">Membrane</keyword>
<evidence type="ECO:0000256" key="6">
    <source>
        <dbReference type="PIRSR" id="PIRSR600223-1"/>
    </source>
</evidence>
<evidence type="ECO:0000313" key="12">
    <source>
        <dbReference type="Proteomes" id="UP000431304"/>
    </source>
</evidence>
<dbReference type="RefSeq" id="WP_055288861.1">
    <property type="nucleotide sequence ID" value="NZ_CBCTYR010000003.1"/>
</dbReference>
<keyword evidence="5 7" id="KW-0378">Hydrolase</keyword>
<dbReference type="InterPro" id="IPR036286">
    <property type="entry name" value="LexA/Signal_pep-like_sf"/>
</dbReference>
<evidence type="ECO:0000313" key="9">
    <source>
        <dbReference type="EMBL" id="CUM71431.1"/>
    </source>
</evidence>
<dbReference type="PRINTS" id="PR00727">
    <property type="entry name" value="LEADERPTASE"/>
</dbReference>